<dbReference type="GO" id="GO:0016780">
    <property type="term" value="F:phosphotransferase activity, for other substituted phosphate groups"/>
    <property type="evidence" value="ECO:0007669"/>
    <property type="project" value="InterPro"/>
</dbReference>
<comment type="caution">
    <text evidence="4">The sequence shown here is derived from an EMBL/GenBank/DDBJ whole genome shotgun (WGS) entry which is preliminary data.</text>
</comment>
<feature type="transmembrane region" description="Helical" evidence="3">
    <location>
        <begin position="80"/>
        <end position="103"/>
    </location>
</feature>
<dbReference type="STRING" id="1480615.AWJ14_20200"/>
<gene>
    <name evidence="4" type="ORF">AWJ14_20200</name>
</gene>
<dbReference type="OrthoDB" id="9790577at2"/>
<dbReference type="InterPro" id="IPR000462">
    <property type="entry name" value="CDP-OH_P_trans"/>
</dbReference>
<sequence length="207" mass="21938">MIDGVARRWLEPGLDRSGRWLARRGVRADHVTVAACVAGLCAAALIAAGYMITGLVVIVLSRVGDGLDGAVARATRKTDFGGYLDITLDFVFYGALPFGFVLFDPAANGLAGAALILSFYINGASFLAYAILAEKRKLTTTQRGSKSIYFTTGLAEAGETFAAFALFCLFPGWFPLLAWIFAAICLYTAISRIVEARAAFGEGGSEA</sequence>
<keyword evidence="1 2" id="KW-0808">Transferase</keyword>
<feature type="transmembrane region" description="Helical" evidence="3">
    <location>
        <begin position="109"/>
        <end position="132"/>
    </location>
</feature>
<keyword evidence="3" id="KW-0812">Transmembrane</keyword>
<evidence type="ECO:0008006" key="6">
    <source>
        <dbReference type="Google" id="ProtNLM"/>
    </source>
</evidence>
<dbReference type="Pfam" id="PF01066">
    <property type="entry name" value="CDP-OH_P_transf"/>
    <property type="match status" value="1"/>
</dbReference>
<name>A0A1C1YSA5_9HYPH</name>
<dbReference type="EMBL" id="LQZT01000042">
    <property type="protein sequence ID" value="OCW56405.1"/>
    <property type="molecule type" value="Genomic_DNA"/>
</dbReference>
<reference evidence="4 5" key="1">
    <citation type="submission" date="2015-12" db="EMBL/GenBank/DDBJ databases">
        <authorList>
            <person name="Shamseldin A."/>
            <person name="Moawad H."/>
            <person name="Abd El-Rahim W.M."/>
            <person name="Sadowsky M.J."/>
        </authorList>
    </citation>
    <scope>NUCLEOTIDE SEQUENCE [LARGE SCALE GENOMIC DNA]</scope>
    <source>
        <strain evidence="4 5">JC234</strain>
    </source>
</reference>
<evidence type="ECO:0000256" key="1">
    <source>
        <dbReference type="ARBA" id="ARBA00022679"/>
    </source>
</evidence>
<dbReference type="InterPro" id="IPR048254">
    <property type="entry name" value="CDP_ALCOHOL_P_TRANSF_CS"/>
</dbReference>
<keyword evidence="3" id="KW-0472">Membrane</keyword>
<dbReference type="AlphaFoldDB" id="A0A1C1YSA5"/>
<organism evidence="4 5">
    <name type="scientific">Hoeflea olei</name>
    <dbReference type="NCBI Taxonomy" id="1480615"/>
    <lineage>
        <taxon>Bacteria</taxon>
        <taxon>Pseudomonadati</taxon>
        <taxon>Pseudomonadota</taxon>
        <taxon>Alphaproteobacteria</taxon>
        <taxon>Hyphomicrobiales</taxon>
        <taxon>Rhizobiaceae</taxon>
        <taxon>Hoeflea</taxon>
    </lineage>
</organism>
<keyword evidence="5" id="KW-1185">Reference proteome</keyword>
<dbReference type="RefSeq" id="WP_066182540.1">
    <property type="nucleotide sequence ID" value="NZ_LQZT01000042.1"/>
</dbReference>
<evidence type="ECO:0000313" key="4">
    <source>
        <dbReference type="EMBL" id="OCW56405.1"/>
    </source>
</evidence>
<dbReference type="GO" id="GO:0016020">
    <property type="term" value="C:membrane"/>
    <property type="evidence" value="ECO:0007669"/>
    <property type="project" value="InterPro"/>
</dbReference>
<keyword evidence="3" id="KW-1133">Transmembrane helix</keyword>
<evidence type="ECO:0000313" key="5">
    <source>
        <dbReference type="Proteomes" id="UP000094795"/>
    </source>
</evidence>
<dbReference type="GO" id="GO:0008654">
    <property type="term" value="P:phospholipid biosynthetic process"/>
    <property type="evidence" value="ECO:0007669"/>
    <property type="project" value="InterPro"/>
</dbReference>
<feature type="transmembrane region" description="Helical" evidence="3">
    <location>
        <begin position="31"/>
        <end position="60"/>
    </location>
</feature>
<comment type="similarity">
    <text evidence="2">Belongs to the CDP-alcohol phosphatidyltransferase class-I family.</text>
</comment>
<accession>A0A1C1YSA5</accession>
<proteinExistence type="inferred from homology"/>
<dbReference type="Gene3D" id="1.20.120.1760">
    <property type="match status" value="1"/>
</dbReference>
<protein>
    <recommendedName>
        <fullName evidence="6">Phosphatidylglycerophosphate synthase</fullName>
    </recommendedName>
</protein>
<dbReference type="InterPro" id="IPR043130">
    <property type="entry name" value="CDP-OH_PTrfase_TM_dom"/>
</dbReference>
<evidence type="ECO:0000256" key="3">
    <source>
        <dbReference type="SAM" id="Phobius"/>
    </source>
</evidence>
<evidence type="ECO:0000256" key="2">
    <source>
        <dbReference type="RuleBase" id="RU003750"/>
    </source>
</evidence>
<dbReference type="PROSITE" id="PS00379">
    <property type="entry name" value="CDP_ALCOHOL_P_TRANSF"/>
    <property type="match status" value="1"/>
</dbReference>
<dbReference type="Proteomes" id="UP000094795">
    <property type="component" value="Unassembled WGS sequence"/>
</dbReference>